<gene>
    <name evidence="3" type="ORF">XELAEV_18002671mg</name>
</gene>
<feature type="region of interest" description="Disordered" evidence="2">
    <location>
        <begin position="1"/>
        <end position="61"/>
    </location>
</feature>
<feature type="non-terminal residue" evidence="3">
    <location>
        <position position="151"/>
    </location>
</feature>
<protein>
    <submittedName>
        <fullName evidence="3">Uncharacterized protein</fullName>
    </submittedName>
</protein>
<dbReference type="AlphaFoldDB" id="A0A974BNH5"/>
<evidence type="ECO:0000313" key="3">
    <source>
        <dbReference type="EMBL" id="OCT55375.1"/>
    </source>
</evidence>
<organism evidence="3">
    <name type="scientific">Xenopus laevis</name>
    <name type="common">African clawed frog</name>
    <dbReference type="NCBI Taxonomy" id="8355"/>
    <lineage>
        <taxon>Eukaryota</taxon>
        <taxon>Metazoa</taxon>
        <taxon>Chordata</taxon>
        <taxon>Craniata</taxon>
        <taxon>Vertebrata</taxon>
        <taxon>Euteleostomi</taxon>
        <taxon>Amphibia</taxon>
        <taxon>Batrachia</taxon>
        <taxon>Anura</taxon>
        <taxon>Pipoidea</taxon>
        <taxon>Pipidae</taxon>
        <taxon>Xenopodinae</taxon>
        <taxon>Xenopus</taxon>
        <taxon>Xenopus</taxon>
    </lineage>
</organism>
<reference evidence="3" key="1">
    <citation type="submission" date="2016-05" db="EMBL/GenBank/DDBJ databases">
        <title>WGS assembly of Xenopus laevis.</title>
        <authorList>
            <person name="Session A."/>
            <person name="Uno Y."/>
            <person name="Kwon T."/>
            <person name="Chapman J."/>
            <person name="Toyoda A."/>
            <person name="Takahashi S."/>
            <person name="Fukui A."/>
            <person name="Hikosaka A."/>
            <person name="Putnam N."/>
            <person name="Stites J."/>
            <person name="Van Heeringen S."/>
            <person name="Quigley I."/>
            <person name="Heinz S."/>
            <person name="Hellsten U."/>
            <person name="Lyons J."/>
            <person name="Suzuki A."/>
            <person name="Kondo M."/>
            <person name="Ogino H."/>
            <person name="Ochi H."/>
            <person name="Bogdanovic O."/>
            <person name="Lister R."/>
            <person name="Georgiou G."/>
            <person name="Paranjpe S."/>
            <person name="Van Kruijsbergen I."/>
            <person name="Mozaffari S."/>
            <person name="Shu S."/>
            <person name="Schmutz J."/>
            <person name="Jenkins J."/>
            <person name="Grimwood J."/>
            <person name="Carlson J."/>
            <person name="Mitros T."/>
            <person name="Simakov O."/>
            <person name="Heald R."/>
            <person name="Miller K."/>
            <person name="Haudenschild C."/>
            <person name="Kuroki Y."/>
            <person name="Tanaka T."/>
            <person name="Michiue T."/>
            <person name="Watanabe M."/>
            <person name="Kinoshita T."/>
            <person name="Ohta Y."/>
            <person name="Mawaribuchi S."/>
            <person name="Suzuki Y."/>
            <person name="Haramoto Y."/>
            <person name="Yamamoto T."/>
            <person name="Takagi C."/>
            <person name="Kitzman J."/>
            <person name="Shendure J."/>
            <person name="Nakayama T."/>
            <person name="Izutsu Y."/>
            <person name="Robert J."/>
            <person name="Dichmann D."/>
            <person name="Flajnik M."/>
            <person name="Houston D."/>
            <person name="Marcotte E."/>
            <person name="Wallingford J."/>
            <person name="Ito Y."/>
            <person name="Asashima M."/>
            <person name="Ueno N."/>
            <person name="Matsuda Y."/>
            <person name="Jan Veenstra G."/>
            <person name="Fujiyama A."/>
            <person name="Harland R."/>
            <person name="Taira M."/>
            <person name="Rokhsar D.S."/>
        </authorList>
    </citation>
    <scope>NUCLEOTIDE SEQUENCE</scope>
    <source>
        <strain evidence="3">J</strain>
        <tissue evidence="3">Blood</tissue>
    </source>
</reference>
<sequence>MAGDSLRHKKKGENAAPSSATSSPDNKRKKDGPSASRAMADVSRVCHTQVTPSPPQSTPTDLNIKQIATEVANLINPTIEAALDKAINRIQTDIQGLAAKLTSQSDNIAEMEERVSSLEDNASSSNNKLFYLEKKIKELENKNEDLENRSR</sequence>
<accession>A0A974BNH5</accession>
<name>A0A974BNH5_XENLA</name>
<dbReference type="Proteomes" id="UP000694892">
    <property type="component" value="Unassembled WGS sequence"/>
</dbReference>
<keyword evidence="1" id="KW-0175">Coiled coil</keyword>
<proteinExistence type="predicted"/>
<dbReference type="EMBL" id="KV496432">
    <property type="protein sequence ID" value="OCT55375.1"/>
    <property type="molecule type" value="Genomic_DNA"/>
</dbReference>
<feature type="coiled-coil region" evidence="1">
    <location>
        <begin position="94"/>
        <end position="149"/>
    </location>
</feature>
<evidence type="ECO:0000256" key="1">
    <source>
        <dbReference type="SAM" id="Coils"/>
    </source>
</evidence>
<evidence type="ECO:0000256" key="2">
    <source>
        <dbReference type="SAM" id="MobiDB-lite"/>
    </source>
</evidence>
<dbReference type="Gene3D" id="1.20.5.340">
    <property type="match status" value="1"/>
</dbReference>